<evidence type="ECO:0000256" key="2">
    <source>
        <dbReference type="ARBA" id="ARBA00004613"/>
    </source>
</evidence>
<keyword evidence="10" id="KW-0325">Glycoprotein</keyword>
<evidence type="ECO:0000259" key="13">
    <source>
        <dbReference type="PROSITE" id="PS50015"/>
    </source>
</evidence>
<accession>A0ABQ7KEI4</accession>
<reference evidence="14 15" key="1">
    <citation type="journal article" date="2020" name="Fungal Divers.">
        <title>Resolving the Mortierellaceae phylogeny through synthesis of multi-gene phylogenetics and phylogenomics.</title>
        <authorList>
            <person name="Vandepol N."/>
            <person name="Liber J."/>
            <person name="Desiro A."/>
            <person name="Na H."/>
            <person name="Kennedy M."/>
            <person name="Barry K."/>
            <person name="Grigoriev I.V."/>
            <person name="Miller A.N."/>
            <person name="O'Donnell K."/>
            <person name="Stajich J.E."/>
            <person name="Bonito G."/>
        </authorList>
    </citation>
    <scope>NUCLEOTIDE SEQUENCE [LARGE SCALE GENOMIC DNA]</scope>
    <source>
        <strain evidence="14 15">AD045</strain>
    </source>
</reference>
<dbReference type="InterPro" id="IPR011001">
    <property type="entry name" value="Saposin-like"/>
</dbReference>
<dbReference type="SUPFAM" id="SSF56300">
    <property type="entry name" value="Metallo-dependent phosphatases"/>
    <property type="match status" value="1"/>
</dbReference>
<dbReference type="InterPro" id="IPR011160">
    <property type="entry name" value="Sphingomy_PDE"/>
</dbReference>
<dbReference type="PANTHER" id="PTHR10340:SF34">
    <property type="entry name" value="SPHINGOMYELIN PHOSPHODIESTERASE"/>
    <property type="match status" value="1"/>
</dbReference>
<dbReference type="Proteomes" id="UP001194696">
    <property type="component" value="Unassembled WGS sequence"/>
</dbReference>
<evidence type="ECO:0000256" key="5">
    <source>
        <dbReference type="ARBA" id="ARBA00022723"/>
    </source>
</evidence>
<evidence type="ECO:0000256" key="10">
    <source>
        <dbReference type="ARBA" id="ARBA00023180"/>
    </source>
</evidence>
<evidence type="ECO:0000256" key="11">
    <source>
        <dbReference type="PIRNR" id="PIRNR000948"/>
    </source>
</evidence>
<dbReference type="CDD" id="cd00842">
    <property type="entry name" value="MPP_ASMase"/>
    <property type="match status" value="1"/>
</dbReference>
<keyword evidence="6 12" id="KW-0732">Signal</keyword>
<evidence type="ECO:0000256" key="6">
    <source>
        <dbReference type="ARBA" id="ARBA00022729"/>
    </source>
</evidence>
<dbReference type="PIRSF" id="PIRSF000948">
    <property type="entry name" value="Sphingomy_PDE"/>
    <property type="match status" value="1"/>
</dbReference>
<comment type="similarity">
    <text evidence="3 11">Belongs to the acid sphingomyelinase family.</text>
</comment>
<protein>
    <recommendedName>
        <fullName evidence="11">Sphingomyelin phosphodiesterase</fullName>
    </recommendedName>
</protein>
<evidence type="ECO:0000256" key="7">
    <source>
        <dbReference type="ARBA" id="ARBA00022801"/>
    </source>
</evidence>
<keyword evidence="8" id="KW-0862">Zinc</keyword>
<feature type="chain" id="PRO_5045435978" description="Sphingomyelin phosphodiesterase" evidence="12">
    <location>
        <begin position="26"/>
        <end position="625"/>
    </location>
</feature>
<keyword evidence="11" id="KW-0326">Glycosidase</keyword>
<evidence type="ECO:0000313" key="14">
    <source>
        <dbReference type="EMBL" id="KAG0297113.1"/>
    </source>
</evidence>
<keyword evidence="15" id="KW-1185">Reference proteome</keyword>
<dbReference type="PROSITE" id="PS50015">
    <property type="entry name" value="SAP_B"/>
    <property type="match status" value="1"/>
</dbReference>
<keyword evidence="4" id="KW-0964">Secreted</keyword>
<evidence type="ECO:0000256" key="12">
    <source>
        <dbReference type="SAM" id="SignalP"/>
    </source>
</evidence>
<evidence type="ECO:0000256" key="8">
    <source>
        <dbReference type="ARBA" id="ARBA00022833"/>
    </source>
</evidence>
<evidence type="ECO:0000256" key="3">
    <source>
        <dbReference type="ARBA" id="ARBA00008234"/>
    </source>
</evidence>
<dbReference type="InterPro" id="IPR029052">
    <property type="entry name" value="Metallo-depent_PP-like"/>
</dbReference>
<sequence>MLFRIHTLTFAVAAVICAATNTISAQTAATPPTADHVSELITKAATTKNCDDCAAAMKVSREFARENAAAAVELSKSLCPSITKYPADVCNGYLDMQVPVMIASVSNPGFEQEDDKFICHSMFAMCPSPTVTASTIRFPRRRPRNPKKPVHSGKLVNIVHLSDWHVDELYEPGVEAACNKPICCRTYPSTNTTAPPRRAAATWGDYRCDTPIKLTQDLMKFIRKEIPNIDFAILTGDVPPHDTWLETRETVTPILEHSYSLIESFLGKGTNLYPAIGNHDSGPTNLFPTERSGGDLQWLYNNLAQDWSSWLSPRELASVRHNHGAYSTTPHRGFRIISLNTNFCYKDNLYLYSDLRDTDPNHLIHWLIRELQYAEDHKERVWLIGHVAPYQTDCLENWSDLYHQVIQRYSPHVVAEQFFGHSHTDEFVIYYGAGGNKTARNAIATAWTGPSVAPFTNINPGFRTYQVDTGSWNVFESVTYIANLDQAAVWDATGATPNWHVEYSAREAYGPSVPIAADKPLSAAWWHNVTVAFEANPANMTGPFQDFWKRRGKSSKLIPTCLGNTTCPAEMICTLRSAQGADACIVPGSGFKKRDEGEDVEDAGWNGVTTETRPWLTQNCGQFGM</sequence>
<keyword evidence="7 11" id="KW-0378">Hydrolase</keyword>
<feature type="signal peptide" evidence="12">
    <location>
        <begin position="1"/>
        <end position="25"/>
    </location>
</feature>
<dbReference type="Gene3D" id="3.60.21.10">
    <property type="match status" value="1"/>
</dbReference>
<organism evidence="14 15">
    <name type="scientific">Linnemannia gamsii</name>
    <dbReference type="NCBI Taxonomy" id="64522"/>
    <lineage>
        <taxon>Eukaryota</taxon>
        <taxon>Fungi</taxon>
        <taxon>Fungi incertae sedis</taxon>
        <taxon>Mucoromycota</taxon>
        <taxon>Mortierellomycotina</taxon>
        <taxon>Mortierellomycetes</taxon>
        <taxon>Mortierellales</taxon>
        <taxon>Mortierellaceae</taxon>
        <taxon>Linnemannia</taxon>
    </lineage>
</organism>
<keyword evidence="5" id="KW-0479">Metal-binding</keyword>
<dbReference type="InterPro" id="IPR008139">
    <property type="entry name" value="SaposinB_dom"/>
</dbReference>
<gene>
    <name evidence="14" type="ORF">BGZ96_007664</name>
</gene>
<evidence type="ECO:0000256" key="1">
    <source>
        <dbReference type="ARBA" id="ARBA00001947"/>
    </source>
</evidence>
<dbReference type="InterPro" id="IPR041805">
    <property type="entry name" value="ASMase/PPN1_MPP"/>
</dbReference>
<evidence type="ECO:0000256" key="9">
    <source>
        <dbReference type="ARBA" id="ARBA00023157"/>
    </source>
</evidence>
<name>A0ABQ7KEI4_9FUNG</name>
<comment type="caution">
    <text evidence="14">The sequence shown here is derived from an EMBL/GenBank/DDBJ whole genome shotgun (WGS) entry which is preliminary data.</text>
</comment>
<evidence type="ECO:0000313" key="15">
    <source>
        <dbReference type="Proteomes" id="UP001194696"/>
    </source>
</evidence>
<dbReference type="PANTHER" id="PTHR10340">
    <property type="entry name" value="SPHINGOMYELIN PHOSPHODIESTERASE"/>
    <property type="match status" value="1"/>
</dbReference>
<keyword evidence="9" id="KW-1015">Disulfide bond</keyword>
<comment type="subcellular location">
    <subcellularLocation>
        <location evidence="2">Secreted</location>
    </subcellularLocation>
</comment>
<comment type="function">
    <text evidence="11">Converts sphingomyelin to ceramide.</text>
</comment>
<dbReference type="SUPFAM" id="SSF47862">
    <property type="entry name" value="Saposin"/>
    <property type="match status" value="1"/>
</dbReference>
<evidence type="ECO:0000256" key="4">
    <source>
        <dbReference type="ARBA" id="ARBA00022525"/>
    </source>
</evidence>
<feature type="domain" description="Saposin B-type" evidence="13">
    <location>
        <begin position="46"/>
        <end position="130"/>
    </location>
</feature>
<dbReference type="EMBL" id="JAAAIM010000040">
    <property type="protein sequence ID" value="KAG0297113.1"/>
    <property type="molecule type" value="Genomic_DNA"/>
</dbReference>
<comment type="cofactor">
    <cofactor evidence="1">
        <name>Zn(2+)</name>
        <dbReference type="ChEBI" id="CHEBI:29105"/>
    </cofactor>
</comment>
<proteinExistence type="inferred from homology"/>